<dbReference type="EMBL" id="CACSIO010000012">
    <property type="protein sequence ID" value="CAA0107248.1"/>
    <property type="molecule type" value="Genomic_DNA"/>
</dbReference>
<sequence length="503" mass="56277">MLNTHIKRLSIQNLSRMLSFLLIFLLAGCDSDNSQSSGGAGANTNVNAQAGIWVAPAYGIAVDIRANDFTFYQFTGDYCQIYPIVDLLGIDYERLVASFNVNDDGNILQTTLAGVKVPGIMMEKQNQLPQHCIDNLETAVGDANYEFSARRDFEIFWQTYNELYAFFELEDLNWADVYDQASLDVNDDTSEEELFGIFAQMVTPLRDFHVEIINPVIGFEYTSPSRKTTIDRIALADFLSINDLEAISNEAEYLQFIAYLEEQKDSALSAVFEHVAEGEEIRFNDTQTLVWARMRENVGYLLINTMDDNELGGSESIEENLVQLASMMDQVILDLVGVKALVIDIRYNEGGDDFVSQYIAGRLTNQSFDAYRKQSRVGATRTPLQTVRIEVQGETQYTGPIAVLSSMSTSSAAEVFSLIMHEREMTLAIGEATAGGFSDQLIKILPSGMVYTLSNEIYSNMAGVEFEGFGAPVDVEIDFFTREQREGNIDMGFEEALLLLRNF</sequence>
<dbReference type="InterPro" id="IPR029045">
    <property type="entry name" value="ClpP/crotonase-like_dom_sf"/>
</dbReference>
<dbReference type="GO" id="GO:0008236">
    <property type="term" value="F:serine-type peptidase activity"/>
    <property type="evidence" value="ECO:0007669"/>
    <property type="project" value="InterPro"/>
</dbReference>
<dbReference type="SMART" id="SM00245">
    <property type="entry name" value="TSPc"/>
    <property type="match status" value="1"/>
</dbReference>
<accession>A0A5S9PRN0</accession>
<proteinExistence type="predicted"/>
<dbReference type="Gene3D" id="3.90.226.10">
    <property type="entry name" value="2-enoyl-CoA Hydratase, Chain A, domain 1"/>
    <property type="match status" value="1"/>
</dbReference>
<evidence type="ECO:0000313" key="3">
    <source>
        <dbReference type="Proteomes" id="UP000441399"/>
    </source>
</evidence>
<dbReference type="PANTHER" id="PTHR11261:SF3">
    <property type="entry name" value="RETINOL-BINDING PROTEIN 3"/>
    <property type="match status" value="1"/>
</dbReference>
<keyword evidence="3" id="KW-1185">Reference proteome</keyword>
<dbReference type="SUPFAM" id="SSF52096">
    <property type="entry name" value="ClpP/crotonase"/>
    <property type="match status" value="1"/>
</dbReference>
<name>A0A5S9PRN0_9GAMM</name>
<dbReference type="Gene3D" id="3.30.750.44">
    <property type="match status" value="1"/>
</dbReference>
<dbReference type="Proteomes" id="UP000441399">
    <property type="component" value="Unassembled WGS sequence"/>
</dbReference>
<protein>
    <recommendedName>
        <fullName evidence="1">Tail specific protease domain-containing protein</fullName>
    </recommendedName>
</protein>
<dbReference type="CDD" id="cd07563">
    <property type="entry name" value="Peptidase_S41_IRBP"/>
    <property type="match status" value="1"/>
</dbReference>
<dbReference type="Pfam" id="PF03572">
    <property type="entry name" value="Peptidase_S41"/>
    <property type="match status" value="1"/>
</dbReference>
<dbReference type="InterPro" id="IPR005151">
    <property type="entry name" value="Tail-specific_protease"/>
</dbReference>
<dbReference type="PANTHER" id="PTHR11261">
    <property type="entry name" value="INTERPHOTORECEPTOR RETINOID-BINDING PROTEIN"/>
    <property type="match status" value="1"/>
</dbReference>
<evidence type="ECO:0000313" key="2">
    <source>
        <dbReference type="EMBL" id="CAA0107248.1"/>
    </source>
</evidence>
<organism evidence="2 3">
    <name type="scientific">BD1-7 clade bacterium</name>
    <dbReference type="NCBI Taxonomy" id="2029982"/>
    <lineage>
        <taxon>Bacteria</taxon>
        <taxon>Pseudomonadati</taxon>
        <taxon>Pseudomonadota</taxon>
        <taxon>Gammaproteobacteria</taxon>
        <taxon>Cellvibrionales</taxon>
        <taxon>Spongiibacteraceae</taxon>
        <taxon>BD1-7 clade</taxon>
    </lineage>
</organism>
<dbReference type="GO" id="GO:0006508">
    <property type="term" value="P:proteolysis"/>
    <property type="evidence" value="ECO:0007669"/>
    <property type="project" value="InterPro"/>
</dbReference>
<evidence type="ECO:0000259" key="1">
    <source>
        <dbReference type="SMART" id="SM00245"/>
    </source>
</evidence>
<dbReference type="AlphaFoldDB" id="A0A5S9PRN0"/>
<feature type="domain" description="Tail specific protease" evidence="1">
    <location>
        <begin position="286"/>
        <end position="478"/>
    </location>
</feature>
<dbReference type="OrthoDB" id="9758793at2"/>
<gene>
    <name evidence="2" type="ORF">OPDIPICF_01160</name>
</gene>
<reference evidence="2 3" key="1">
    <citation type="submission" date="2019-11" db="EMBL/GenBank/DDBJ databases">
        <authorList>
            <person name="Holert J."/>
        </authorList>
    </citation>
    <scope>NUCLEOTIDE SEQUENCE [LARGE SCALE GENOMIC DNA]</scope>
    <source>
        <strain evidence="2">SB11_3</strain>
    </source>
</reference>
<dbReference type="PROSITE" id="PS51257">
    <property type="entry name" value="PROKAR_LIPOPROTEIN"/>
    <property type="match status" value="1"/>
</dbReference>